<keyword evidence="4" id="KW-0963">Cytoplasm</keyword>
<evidence type="ECO:0000256" key="7">
    <source>
        <dbReference type="SAM" id="MobiDB-lite"/>
    </source>
</evidence>
<keyword evidence="5" id="KW-0694">RNA-binding</keyword>
<evidence type="ECO:0000256" key="5">
    <source>
        <dbReference type="ARBA" id="ARBA00022884"/>
    </source>
</evidence>
<keyword evidence="10" id="KW-1185">Reference proteome</keyword>
<dbReference type="GO" id="GO:0000932">
    <property type="term" value="C:P-body"/>
    <property type="evidence" value="ECO:0007669"/>
    <property type="project" value="UniProtKB-SubCell"/>
</dbReference>
<feature type="region of interest" description="Disordered" evidence="7">
    <location>
        <begin position="126"/>
        <end position="314"/>
    </location>
</feature>
<dbReference type="GO" id="GO:0005634">
    <property type="term" value="C:nucleus"/>
    <property type="evidence" value="ECO:0007669"/>
    <property type="project" value="UniProtKB-SubCell"/>
</dbReference>
<gene>
    <name evidence="9" type="ORF">FA09DRAFT_332493</name>
</gene>
<evidence type="ECO:0000256" key="2">
    <source>
        <dbReference type="ARBA" id="ARBA00004201"/>
    </source>
</evidence>
<evidence type="ECO:0000313" key="9">
    <source>
        <dbReference type="EMBL" id="PWN95088.1"/>
    </source>
</evidence>
<feature type="compositionally biased region" description="Pro residues" evidence="7">
    <location>
        <begin position="272"/>
        <end position="297"/>
    </location>
</feature>
<organism evidence="9 10">
    <name type="scientific">Tilletiopsis washingtonensis</name>
    <dbReference type="NCBI Taxonomy" id="58919"/>
    <lineage>
        <taxon>Eukaryota</taxon>
        <taxon>Fungi</taxon>
        <taxon>Dikarya</taxon>
        <taxon>Basidiomycota</taxon>
        <taxon>Ustilaginomycotina</taxon>
        <taxon>Exobasidiomycetes</taxon>
        <taxon>Entylomatales</taxon>
        <taxon>Entylomatales incertae sedis</taxon>
        <taxon>Tilletiopsis</taxon>
    </lineage>
</organism>
<feature type="domain" description="mRNA decay factor PAT1" evidence="8">
    <location>
        <begin position="1"/>
        <end position="91"/>
    </location>
</feature>
<accession>A0A316Z297</accession>
<evidence type="ECO:0000256" key="3">
    <source>
        <dbReference type="ARBA" id="ARBA00009138"/>
    </source>
</evidence>
<dbReference type="InterPro" id="IPR039900">
    <property type="entry name" value="Pat1-like"/>
</dbReference>
<dbReference type="Proteomes" id="UP000245946">
    <property type="component" value="Unassembled WGS sequence"/>
</dbReference>
<feature type="compositionally biased region" description="Low complexity" evidence="7">
    <location>
        <begin position="223"/>
        <end position="233"/>
    </location>
</feature>
<feature type="region of interest" description="Disordered" evidence="7">
    <location>
        <begin position="473"/>
        <end position="504"/>
    </location>
</feature>
<dbReference type="GO" id="GO:0000290">
    <property type="term" value="P:deadenylation-dependent decapping of nuclear-transcribed mRNA"/>
    <property type="evidence" value="ECO:0007669"/>
    <property type="project" value="InterPro"/>
</dbReference>
<keyword evidence="6" id="KW-0539">Nucleus</keyword>
<comment type="subcellular location">
    <subcellularLocation>
        <location evidence="2">Cytoplasm</location>
        <location evidence="2">P-body</location>
    </subcellularLocation>
    <subcellularLocation>
        <location evidence="1">Nucleus</location>
    </subcellularLocation>
</comment>
<sequence>MSFFGFDTALPRDRAASPPQLDDEPDDALDAKIRGLALGAREDVEIYTWGGDGYDGLGDLLDEGGDELNDDTFGVADVGRDFDFAGQTNANAQAHLGLPAAAPRKANDAAFASTLDDFWGLPPSLPPRQEVWGAPPPSAPKPPAVPQSAPFGQARTLEEVEAELRRQAQPRPDAAFQQQQQQQPQSQPQQQQHRPQGPATPTPRQPGAPLTLEEVEAEMRANAQRASAAAAPPQSQPPPQPMQQQQQQQQQQQPPQQMPASQAPPQMQQGPPQLPGFPPLGAQPPMPTGPGHFPPLGAPLDGPDFRNGAPSGLPRGMPPAAAAMHAAAERNAAARAQHMAQLRAMLDALPAPVRDIILRLPPHAQFASLEGVVAQFPGLLRPDEQEAASRPAMGVLEEIERAEMRLARRAMKIQAMSNYNNLMTLSDKDFITRIQVSGLVTQDPYADDFYAHIYFQLRGPGAGAAGNPGLMGAAAASGDKAPPRGPAKGRKGRSGRDQAMARMQAQVERIVQNRKERSEKAAAGAALEGALGRVGTSSAKAPRQMLQVDARSGTPTPGAKKAAADGVEEGAGSAQDAVRAALQGASLAHEAILPDGKRPPLGRHVVLRILEKLYDTLLALEQLRRSVPGPAPGSNEPEAEAMAAWTAQQTELVATLWSELRVLEPLEVSDPHPFISLLSSVKGKRILPRALRHLSQEQILTALTLVVASFDTLDVVRQAAVLDLPVEGQNDQIRELRKEVVRQTDAFGTAVVPAMLGLMATAPMRIVSGMLALFVERNDLIRVAQTKPGIAFLTIFLSRAETLRQGGAAASGVDAPTADEATQWSEIFGLLFSRLTTVGVLPSLFPSTRVRAALPFGTSYYAGGAAAEKNVDAEDEPVWNLMAALAVSSTMAQQQILVQELKDKILENVFAAKEWAERTGSAGEGDLRIRNVNLLLHALNLDATQITV</sequence>
<proteinExistence type="inferred from homology"/>
<feature type="compositionally biased region" description="Low complexity" evidence="7">
    <location>
        <begin position="167"/>
        <end position="197"/>
    </location>
</feature>
<dbReference type="PANTHER" id="PTHR21551">
    <property type="entry name" value="TOPOISOMERASE II-ASSOCIATED PROTEIN PAT1"/>
    <property type="match status" value="1"/>
</dbReference>
<feature type="compositionally biased region" description="Basic and acidic residues" evidence="7">
    <location>
        <begin position="156"/>
        <end position="166"/>
    </location>
</feature>
<feature type="region of interest" description="Disordered" evidence="7">
    <location>
        <begin position="1"/>
        <end position="27"/>
    </location>
</feature>
<dbReference type="Pfam" id="PF09770">
    <property type="entry name" value="PAT1"/>
    <property type="match status" value="2"/>
</dbReference>
<dbReference type="GO" id="GO:0003723">
    <property type="term" value="F:RNA binding"/>
    <property type="evidence" value="ECO:0007669"/>
    <property type="project" value="UniProtKB-KW"/>
</dbReference>
<feature type="region of interest" description="Disordered" evidence="7">
    <location>
        <begin position="547"/>
        <end position="567"/>
    </location>
</feature>
<dbReference type="STRING" id="58919.A0A316Z297"/>
<dbReference type="EMBL" id="KZ819307">
    <property type="protein sequence ID" value="PWN95088.1"/>
    <property type="molecule type" value="Genomic_DNA"/>
</dbReference>
<feature type="domain" description="mRNA decay factor PAT1" evidence="8">
    <location>
        <begin position="210"/>
        <end position="943"/>
    </location>
</feature>
<name>A0A316Z297_9BASI</name>
<protein>
    <recommendedName>
        <fullName evidence="8">mRNA decay factor PAT1 domain-containing protein</fullName>
    </recommendedName>
</protein>
<comment type="similarity">
    <text evidence="3">Belongs to the PAT1 family.</text>
</comment>
<evidence type="ECO:0000259" key="8">
    <source>
        <dbReference type="Pfam" id="PF09770"/>
    </source>
</evidence>
<dbReference type="PANTHER" id="PTHR21551:SF0">
    <property type="entry name" value="PROTEIN ASSOCIATED WITH TOPO II RELATED-1, ISOFORM A"/>
    <property type="match status" value="1"/>
</dbReference>
<feature type="compositionally biased region" description="Pro residues" evidence="7">
    <location>
        <begin position="134"/>
        <end position="145"/>
    </location>
</feature>
<reference evidence="9 10" key="1">
    <citation type="journal article" date="2018" name="Mol. Biol. Evol.">
        <title>Broad Genomic Sampling Reveals a Smut Pathogenic Ancestry of the Fungal Clade Ustilaginomycotina.</title>
        <authorList>
            <person name="Kijpornyongpan T."/>
            <person name="Mondo S.J."/>
            <person name="Barry K."/>
            <person name="Sandor L."/>
            <person name="Lee J."/>
            <person name="Lipzen A."/>
            <person name="Pangilinan J."/>
            <person name="LaButti K."/>
            <person name="Hainaut M."/>
            <person name="Henrissat B."/>
            <person name="Grigoriev I.V."/>
            <person name="Spatafora J.W."/>
            <person name="Aime M.C."/>
        </authorList>
    </citation>
    <scope>NUCLEOTIDE SEQUENCE [LARGE SCALE GENOMIC DNA]</scope>
    <source>
        <strain evidence="9 10">MCA 4186</strain>
    </source>
</reference>
<dbReference type="AlphaFoldDB" id="A0A316Z297"/>
<dbReference type="OrthoDB" id="74835at2759"/>
<evidence type="ECO:0000256" key="4">
    <source>
        <dbReference type="ARBA" id="ARBA00022490"/>
    </source>
</evidence>
<dbReference type="GO" id="GO:0033962">
    <property type="term" value="P:P-body assembly"/>
    <property type="evidence" value="ECO:0007669"/>
    <property type="project" value="TreeGrafter"/>
</dbReference>
<dbReference type="InterPro" id="IPR019167">
    <property type="entry name" value="PAT1_dom"/>
</dbReference>
<dbReference type="RefSeq" id="XP_025595367.1">
    <property type="nucleotide sequence ID" value="XM_025743473.1"/>
</dbReference>
<evidence type="ECO:0000256" key="6">
    <source>
        <dbReference type="ARBA" id="ARBA00023242"/>
    </source>
</evidence>
<evidence type="ECO:0000256" key="1">
    <source>
        <dbReference type="ARBA" id="ARBA00004123"/>
    </source>
</evidence>
<evidence type="ECO:0000313" key="10">
    <source>
        <dbReference type="Proteomes" id="UP000245946"/>
    </source>
</evidence>
<dbReference type="GeneID" id="37271017"/>
<feature type="compositionally biased region" description="Low complexity" evidence="7">
    <location>
        <begin position="242"/>
        <end position="271"/>
    </location>
</feature>